<dbReference type="Gene3D" id="3.30.565.60">
    <property type="match status" value="1"/>
</dbReference>
<dbReference type="InterPro" id="IPR038461">
    <property type="entry name" value="Schlafen_AlbA_2_dom_sf"/>
</dbReference>
<dbReference type="InterPro" id="IPR038475">
    <property type="entry name" value="RecG_C_sf"/>
</dbReference>
<reference evidence="2 3" key="1">
    <citation type="submission" date="2020-08" db="EMBL/GenBank/DDBJ databases">
        <title>Hymenobacter sp.</title>
        <authorList>
            <person name="Kim M.K."/>
        </authorList>
    </citation>
    <scope>NUCLEOTIDE SEQUENCE [LARGE SCALE GENOMIC DNA]</scope>
    <source>
        <strain evidence="2 3">BT507</strain>
    </source>
</reference>
<gene>
    <name evidence="2" type="ORF">H8B15_08560</name>
</gene>
<evidence type="ECO:0000313" key="2">
    <source>
        <dbReference type="EMBL" id="MBC6610972.1"/>
    </source>
</evidence>
<dbReference type="InterPro" id="IPR007421">
    <property type="entry name" value="Schlafen_AlbA_2_dom"/>
</dbReference>
<protein>
    <submittedName>
        <fullName evidence="2">DNA binding domain-containing protein</fullName>
    </submittedName>
</protein>
<dbReference type="Proteomes" id="UP000622017">
    <property type="component" value="Unassembled WGS sequence"/>
</dbReference>
<proteinExistence type="predicted"/>
<evidence type="ECO:0000259" key="1">
    <source>
        <dbReference type="Pfam" id="PF04326"/>
    </source>
</evidence>
<dbReference type="Gene3D" id="3.30.950.30">
    <property type="entry name" value="Schlafen, AAA domain"/>
    <property type="match status" value="1"/>
</dbReference>
<dbReference type="Pfam" id="PF04326">
    <property type="entry name" value="SLFN_AlbA_2"/>
    <property type="match status" value="1"/>
</dbReference>
<dbReference type="Pfam" id="PF13749">
    <property type="entry name" value="HATPase_c_4"/>
    <property type="match status" value="1"/>
</dbReference>
<sequence>MKTLTISGNDALELSTKEESHFYDRKAAEIKPASLQKHAVAFANADGGDVIIGIADDKDEPDPVKRWKGLKDVEDFNSIFQVLAEVNPSITYSATFLVCPEKPGVILRLTIEKSDKVHSTSDKTVYVRRSAQSLPLKDPIKIQELSFAKGESSFEDYIINDAVPEDIFDSKEIRNFLKDYSPHTDPIDFTVGQNLVNRKDFSPRSAGILLFADNPSVVIPRKCAVKITRYETSDLDPTRDHLREQYSLEGPLYSLIQETVDKITQVMADVVTWTARGLHAVAYPPETIWEIVVNALIHRDYSISDDVHVLVFDNRIEVLSPGKLPGYVTVDNILEARFSRNSKIVRTLNRYKNPPNKDMGEGLDTAFKRMSEMQLSEPIIRVENNYVRVIISHTKIASAEVSILDFLQHNTQITNSIVRNMTGIRSENTVKDVFYKLSKRNIIERVPGLNGNLAAWRLTTAGKKLIADGIAAE</sequence>
<keyword evidence="3" id="KW-1185">Reference proteome</keyword>
<dbReference type="RefSeq" id="WP_187319264.1">
    <property type="nucleotide sequence ID" value="NZ_JACSCY010000005.1"/>
</dbReference>
<name>A0ABR7MIT1_9BACT</name>
<dbReference type="EMBL" id="JACSCY010000005">
    <property type="protein sequence ID" value="MBC6610972.1"/>
    <property type="molecule type" value="Genomic_DNA"/>
</dbReference>
<dbReference type="PANTHER" id="PTHR30595:SF6">
    <property type="entry name" value="SCHLAFEN ALBA-2 DOMAIN-CONTAINING PROTEIN"/>
    <property type="match status" value="1"/>
</dbReference>
<evidence type="ECO:0000313" key="3">
    <source>
        <dbReference type="Proteomes" id="UP000622017"/>
    </source>
</evidence>
<accession>A0ABR7MIT1</accession>
<organism evidence="2 3">
    <name type="scientific">Hymenobacter citatus</name>
    <dbReference type="NCBI Taxonomy" id="2763506"/>
    <lineage>
        <taxon>Bacteria</taxon>
        <taxon>Pseudomonadati</taxon>
        <taxon>Bacteroidota</taxon>
        <taxon>Cytophagia</taxon>
        <taxon>Cytophagales</taxon>
        <taxon>Hymenobacteraceae</taxon>
        <taxon>Hymenobacter</taxon>
    </lineage>
</organism>
<feature type="domain" description="Schlafen AlbA-2" evidence="1">
    <location>
        <begin position="19"/>
        <end position="136"/>
    </location>
</feature>
<dbReference type="PANTHER" id="PTHR30595">
    <property type="entry name" value="GLPR-RELATED TRANSCRIPTIONAL REPRESSOR"/>
    <property type="match status" value="1"/>
</dbReference>
<comment type="caution">
    <text evidence="2">The sequence shown here is derived from an EMBL/GenBank/DDBJ whole genome shotgun (WGS) entry which is preliminary data.</text>
</comment>